<sequence>MLSFRVLPIARSHHSFPSTFMRGPLPLTPIILPHLYSGCPETQPCPNESDLSGDIFVASSVPRVVADQPFFTNVVPLDGPRRVAKHEEGITSRQNANWLVRWPLNAVVEYPQTTHSDKERIAHIFRIDPDNFIRPHSNFAYSWDKPSGKHESVTCNYLKDRHGTRVICDKYHATCQGIKVCSLSDIHARSEPHITATRAALAERLRDEHHIRRGNPKAARHLQTITLAKFTALQRLGCPYPRQEPTDLSEDEQQDRNQRDTDLRRG</sequence>
<evidence type="ECO:0000313" key="3">
    <source>
        <dbReference type="Proteomes" id="UP000886523"/>
    </source>
</evidence>
<keyword evidence="3" id="KW-1185">Reference proteome</keyword>
<proteinExistence type="predicted"/>
<evidence type="ECO:0000256" key="1">
    <source>
        <dbReference type="SAM" id="MobiDB-lite"/>
    </source>
</evidence>
<dbReference type="AlphaFoldDB" id="A0A9P6DTI0"/>
<gene>
    <name evidence="2" type="ORF">BS47DRAFT_53374</name>
</gene>
<feature type="region of interest" description="Disordered" evidence="1">
    <location>
        <begin position="241"/>
        <end position="266"/>
    </location>
</feature>
<organism evidence="2 3">
    <name type="scientific">Hydnum rufescens UP504</name>
    <dbReference type="NCBI Taxonomy" id="1448309"/>
    <lineage>
        <taxon>Eukaryota</taxon>
        <taxon>Fungi</taxon>
        <taxon>Dikarya</taxon>
        <taxon>Basidiomycota</taxon>
        <taxon>Agaricomycotina</taxon>
        <taxon>Agaricomycetes</taxon>
        <taxon>Cantharellales</taxon>
        <taxon>Hydnaceae</taxon>
        <taxon>Hydnum</taxon>
    </lineage>
</organism>
<dbReference type="EMBL" id="MU129013">
    <property type="protein sequence ID" value="KAF9510594.1"/>
    <property type="molecule type" value="Genomic_DNA"/>
</dbReference>
<evidence type="ECO:0000313" key="2">
    <source>
        <dbReference type="EMBL" id="KAF9510594.1"/>
    </source>
</evidence>
<dbReference type="Proteomes" id="UP000886523">
    <property type="component" value="Unassembled WGS sequence"/>
</dbReference>
<dbReference type="OrthoDB" id="3268409at2759"/>
<reference evidence="2" key="1">
    <citation type="journal article" date="2020" name="Nat. Commun.">
        <title>Large-scale genome sequencing of mycorrhizal fungi provides insights into the early evolution of symbiotic traits.</title>
        <authorList>
            <person name="Miyauchi S."/>
            <person name="Kiss E."/>
            <person name="Kuo A."/>
            <person name="Drula E."/>
            <person name="Kohler A."/>
            <person name="Sanchez-Garcia M."/>
            <person name="Morin E."/>
            <person name="Andreopoulos B."/>
            <person name="Barry K.W."/>
            <person name="Bonito G."/>
            <person name="Buee M."/>
            <person name="Carver A."/>
            <person name="Chen C."/>
            <person name="Cichocki N."/>
            <person name="Clum A."/>
            <person name="Culley D."/>
            <person name="Crous P.W."/>
            <person name="Fauchery L."/>
            <person name="Girlanda M."/>
            <person name="Hayes R.D."/>
            <person name="Keri Z."/>
            <person name="LaButti K."/>
            <person name="Lipzen A."/>
            <person name="Lombard V."/>
            <person name="Magnuson J."/>
            <person name="Maillard F."/>
            <person name="Murat C."/>
            <person name="Nolan M."/>
            <person name="Ohm R.A."/>
            <person name="Pangilinan J."/>
            <person name="Pereira M.F."/>
            <person name="Perotto S."/>
            <person name="Peter M."/>
            <person name="Pfister S."/>
            <person name="Riley R."/>
            <person name="Sitrit Y."/>
            <person name="Stielow J.B."/>
            <person name="Szollosi G."/>
            <person name="Zifcakova L."/>
            <person name="Stursova M."/>
            <person name="Spatafora J.W."/>
            <person name="Tedersoo L."/>
            <person name="Vaario L.M."/>
            <person name="Yamada A."/>
            <person name="Yan M."/>
            <person name="Wang P."/>
            <person name="Xu J."/>
            <person name="Bruns T."/>
            <person name="Baldrian P."/>
            <person name="Vilgalys R."/>
            <person name="Dunand C."/>
            <person name="Henrissat B."/>
            <person name="Grigoriev I.V."/>
            <person name="Hibbett D."/>
            <person name="Nagy L.G."/>
            <person name="Martin F.M."/>
        </authorList>
    </citation>
    <scope>NUCLEOTIDE SEQUENCE</scope>
    <source>
        <strain evidence="2">UP504</strain>
    </source>
</reference>
<name>A0A9P6DTI0_9AGAM</name>
<feature type="compositionally biased region" description="Basic and acidic residues" evidence="1">
    <location>
        <begin position="254"/>
        <end position="266"/>
    </location>
</feature>
<accession>A0A9P6DTI0</accession>
<protein>
    <submittedName>
        <fullName evidence="2">Uncharacterized protein</fullName>
    </submittedName>
</protein>
<comment type="caution">
    <text evidence="2">The sequence shown here is derived from an EMBL/GenBank/DDBJ whole genome shotgun (WGS) entry which is preliminary data.</text>
</comment>